<evidence type="ECO:0000256" key="5">
    <source>
        <dbReference type="HAMAP-Rule" id="MF_01114"/>
    </source>
</evidence>
<evidence type="ECO:0000313" key="9">
    <source>
        <dbReference type="EMBL" id="KMT23047.1"/>
    </source>
</evidence>
<dbReference type="InterPro" id="IPR036388">
    <property type="entry name" value="WH-like_DNA-bd_sf"/>
</dbReference>
<evidence type="ECO:0000256" key="2">
    <source>
        <dbReference type="ARBA" id="ARBA00009695"/>
    </source>
</evidence>
<organism evidence="9 10">
    <name type="scientific">Clostridium cylindrosporum DSM 605</name>
    <dbReference type="NCBI Taxonomy" id="1121307"/>
    <lineage>
        <taxon>Bacteria</taxon>
        <taxon>Bacillati</taxon>
        <taxon>Bacillota</taxon>
        <taxon>Clostridia</taxon>
        <taxon>Eubacteriales</taxon>
        <taxon>Clostridiaceae</taxon>
        <taxon>Clostridium</taxon>
    </lineage>
</organism>
<comment type="function">
    <text evidence="5">Modulates RecA activity.</text>
</comment>
<dbReference type="GO" id="GO:0005737">
    <property type="term" value="C:cytoplasm"/>
    <property type="evidence" value="ECO:0007669"/>
    <property type="project" value="UniProtKB-SubCell"/>
</dbReference>
<dbReference type="InterPro" id="IPR003783">
    <property type="entry name" value="Regulatory_RecX"/>
</dbReference>
<comment type="caution">
    <text evidence="9">The sequence shown here is derived from an EMBL/GenBank/DDBJ whole genome shotgun (WGS) entry which is preliminary data.</text>
</comment>
<dbReference type="PANTHER" id="PTHR33602:SF1">
    <property type="entry name" value="REGULATORY PROTEIN RECX FAMILY PROTEIN"/>
    <property type="match status" value="1"/>
</dbReference>
<dbReference type="InterPro" id="IPR053924">
    <property type="entry name" value="RecX_HTH_2nd"/>
</dbReference>
<dbReference type="STRING" id="1121307.CLCY_7c00940"/>
<comment type="subcellular location">
    <subcellularLocation>
        <location evidence="1 5">Cytoplasm</location>
    </subcellularLocation>
</comment>
<comment type="similarity">
    <text evidence="2 5">Belongs to the RecX family.</text>
</comment>
<dbReference type="EMBL" id="LFVU01000003">
    <property type="protein sequence ID" value="KMT23047.1"/>
    <property type="molecule type" value="Genomic_DNA"/>
</dbReference>
<evidence type="ECO:0000259" key="8">
    <source>
        <dbReference type="Pfam" id="PF21982"/>
    </source>
</evidence>
<reference evidence="9 10" key="1">
    <citation type="submission" date="2015-06" db="EMBL/GenBank/DDBJ databases">
        <title>Draft genome sequence of the purine-degrading Clostridium cylindrosporum HC-1 (DSM 605).</title>
        <authorList>
            <person name="Poehlein A."/>
            <person name="Schiel-Bengelsdorf B."/>
            <person name="Bengelsdorf F."/>
            <person name="Daniel R."/>
            <person name="Duerre P."/>
        </authorList>
    </citation>
    <scope>NUCLEOTIDE SEQUENCE [LARGE SCALE GENOMIC DNA]</scope>
    <source>
        <strain evidence="9 10">DSM 605</strain>
    </source>
</reference>
<dbReference type="PATRIC" id="fig|1121307.3.peg.2377"/>
<evidence type="ECO:0000313" key="10">
    <source>
        <dbReference type="Proteomes" id="UP000036756"/>
    </source>
</evidence>
<dbReference type="OrthoDB" id="5421057at2"/>
<feature type="domain" description="RecX first three-helical" evidence="8">
    <location>
        <begin position="60"/>
        <end position="99"/>
    </location>
</feature>
<dbReference type="InterPro" id="IPR053926">
    <property type="entry name" value="RecX_HTH_1st"/>
</dbReference>
<dbReference type="RefSeq" id="WP_048569425.1">
    <property type="nucleotide sequence ID" value="NZ_LFVU01000003.1"/>
</dbReference>
<accession>A0A0J8DB38</accession>
<protein>
    <recommendedName>
        <fullName evidence="3 5">Regulatory protein RecX</fullName>
    </recommendedName>
</protein>
<evidence type="ECO:0000259" key="7">
    <source>
        <dbReference type="Pfam" id="PF21981"/>
    </source>
</evidence>
<feature type="domain" description="RecX third three-helical" evidence="7">
    <location>
        <begin position="153"/>
        <end position="194"/>
    </location>
</feature>
<proteinExistence type="inferred from homology"/>
<dbReference type="Pfam" id="PF21981">
    <property type="entry name" value="RecX_HTH3"/>
    <property type="match status" value="1"/>
</dbReference>
<evidence type="ECO:0000256" key="4">
    <source>
        <dbReference type="ARBA" id="ARBA00022490"/>
    </source>
</evidence>
<dbReference type="PANTHER" id="PTHR33602">
    <property type="entry name" value="REGULATORY PROTEIN RECX FAMILY PROTEIN"/>
    <property type="match status" value="1"/>
</dbReference>
<dbReference type="InterPro" id="IPR053925">
    <property type="entry name" value="RecX_HTH_3rd"/>
</dbReference>
<evidence type="ECO:0000259" key="6">
    <source>
        <dbReference type="Pfam" id="PF02631"/>
    </source>
</evidence>
<keyword evidence="4 5" id="KW-0963">Cytoplasm</keyword>
<dbReference type="Pfam" id="PF21982">
    <property type="entry name" value="RecX_HTH1"/>
    <property type="match status" value="1"/>
</dbReference>
<dbReference type="Proteomes" id="UP000036756">
    <property type="component" value="Unassembled WGS sequence"/>
</dbReference>
<gene>
    <name evidence="5" type="primary">recX</name>
    <name evidence="9" type="ORF">CLCY_7c00940</name>
</gene>
<keyword evidence="10" id="KW-1185">Reference proteome</keyword>
<dbReference type="HAMAP" id="MF_01114">
    <property type="entry name" value="RecX"/>
    <property type="match status" value="1"/>
</dbReference>
<sequence>MKILNINKNKWKDDYTLELDNGETYIISLEQIVKYKLKEGKEIEYDNLKEILYEENEKQAFNKALDIISLRDNTSFEIKSKLSIKGYDSEVIEKVLQKLLDYNFINDEKYANNYLANAIKNKKYGKNKVISILKQKGISSNILSKLDFDENNELETARLLCEKKLRTLKEDDKKKEKIYRFLLSRGYTHSIALKIIQSL</sequence>
<feature type="domain" description="RecX second three-helical" evidence="6">
    <location>
        <begin position="106"/>
        <end position="142"/>
    </location>
</feature>
<dbReference type="Gene3D" id="1.10.10.10">
    <property type="entry name" value="Winged helix-like DNA-binding domain superfamily/Winged helix DNA-binding domain"/>
    <property type="match status" value="3"/>
</dbReference>
<evidence type="ECO:0000256" key="1">
    <source>
        <dbReference type="ARBA" id="ARBA00004496"/>
    </source>
</evidence>
<dbReference type="GO" id="GO:0006282">
    <property type="term" value="P:regulation of DNA repair"/>
    <property type="evidence" value="ECO:0007669"/>
    <property type="project" value="UniProtKB-UniRule"/>
</dbReference>
<name>A0A0J8DB38_CLOCY</name>
<dbReference type="Pfam" id="PF02631">
    <property type="entry name" value="RecX_HTH2"/>
    <property type="match status" value="1"/>
</dbReference>
<dbReference type="AlphaFoldDB" id="A0A0J8DB38"/>
<evidence type="ECO:0000256" key="3">
    <source>
        <dbReference type="ARBA" id="ARBA00018111"/>
    </source>
</evidence>